<evidence type="ECO:0000256" key="8">
    <source>
        <dbReference type="RuleBase" id="RU362026"/>
    </source>
</evidence>
<comment type="caution">
    <text evidence="10">The sequence shown here is derived from an EMBL/GenBank/DDBJ whole genome shotgun (WGS) entry which is preliminary data.</text>
</comment>
<dbReference type="GO" id="GO:0009307">
    <property type="term" value="P:DNA restriction-modification system"/>
    <property type="evidence" value="ECO:0007669"/>
    <property type="project" value="UniProtKB-KW"/>
</dbReference>
<keyword evidence="2 10" id="KW-0489">Methyltransferase</keyword>
<protein>
    <recommendedName>
        <fullName evidence="8">Methyltransferase</fullName>
        <ecNumber evidence="8">2.1.1.-</ecNumber>
    </recommendedName>
</protein>
<comment type="similarity">
    <text evidence="1">Belongs to the N(4)/N(6)-methyltransferase family. N(4) subfamily.</text>
</comment>
<evidence type="ECO:0000259" key="9">
    <source>
        <dbReference type="Pfam" id="PF01555"/>
    </source>
</evidence>
<proteinExistence type="inferred from homology"/>
<evidence type="ECO:0000256" key="6">
    <source>
        <dbReference type="ARBA" id="ARBA00023125"/>
    </source>
</evidence>
<evidence type="ECO:0000256" key="4">
    <source>
        <dbReference type="ARBA" id="ARBA00022691"/>
    </source>
</evidence>
<keyword evidence="4" id="KW-0949">S-adenosyl-L-methionine</keyword>
<dbReference type="AlphaFoldDB" id="A0A5R2ATL3"/>
<evidence type="ECO:0000256" key="2">
    <source>
        <dbReference type="ARBA" id="ARBA00022603"/>
    </source>
</evidence>
<reference evidence="10 11" key="1">
    <citation type="journal article" date="2019" name="PLoS Negl. Trop. Dis.">
        <title>Revisiting the worldwide diversity of Leptospira species in the environment.</title>
        <authorList>
            <person name="Vincent A.T."/>
            <person name="Schiettekatte O."/>
            <person name="Bourhy P."/>
            <person name="Veyrier F.J."/>
            <person name="Picardeau M."/>
        </authorList>
    </citation>
    <scope>NUCLEOTIDE SEQUENCE [LARGE SCALE GENOMIC DNA]</scope>
    <source>
        <strain evidence="10 11">SSW18</strain>
    </source>
</reference>
<evidence type="ECO:0000313" key="10">
    <source>
        <dbReference type="EMBL" id="TGJ99892.1"/>
    </source>
</evidence>
<keyword evidence="5" id="KW-0680">Restriction system</keyword>
<dbReference type="GO" id="GO:0032259">
    <property type="term" value="P:methylation"/>
    <property type="evidence" value="ECO:0007669"/>
    <property type="project" value="UniProtKB-KW"/>
</dbReference>
<dbReference type="Pfam" id="PF01555">
    <property type="entry name" value="N6_N4_Mtase"/>
    <property type="match status" value="1"/>
</dbReference>
<feature type="domain" description="DNA methylase N-4/N-6" evidence="9">
    <location>
        <begin position="23"/>
        <end position="304"/>
    </location>
</feature>
<dbReference type="PROSITE" id="PS00093">
    <property type="entry name" value="N4_MTASE"/>
    <property type="match status" value="1"/>
</dbReference>
<dbReference type="PRINTS" id="PR00508">
    <property type="entry name" value="S21N4MTFRASE"/>
</dbReference>
<dbReference type="InterPro" id="IPR001091">
    <property type="entry name" value="RM_Methyltransferase"/>
</dbReference>
<dbReference type="EMBL" id="RQER01000008">
    <property type="protein sequence ID" value="TGJ99892.1"/>
    <property type="molecule type" value="Genomic_DNA"/>
</dbReference>
<dbReference type="InterPro" id="IPR017985">
    <property type="entry name" value="MeTrfase_CN4_CS"/>
</dbReference>
<dbReference type="EC" id="2.1.1.-" evidence="8"/>
<accession>A0A5R2ATL3</accession>
<gene>
    <name evidence="10" type="ORF">EHO57_14130</name>
</gene>
<evidence type="ECO:0000256" key="1">
    <source>
        <dbReference type="ARBA" id="ARBA00010203"/>
    </source>
</evidence>
<evidence type="ECO:0000256" key="7">
    <source>
        <dbReference type="ARBA" id="ARBA00049120"/>
    </source>
</evidence>
<evidence type="ECO:0000313" key="11">
    <source>
        <dbReference type="Proteomes" id="UP000297946"/>
    </source>
</evidence>
<keyword evidence="6" id="KW-0238">DNA-binding</keyword>
<comment type="catalytic activity">
    <reaction evidence="7">
        <text>a 2'-deoxycytidine in DNA + S-adenosyl-L-methionine = an N(4)-methyl-2'-deoxycytidine in DNA + S-adenosyl-L-homocysteine + H(+)</text>
        <dbReference type="Rhea" id="RHEA:16857"/>
        <dbReference type="Rhea" id="RHEA-COMP:11369"/>
        <dbReference type="Rhea" id="RHEA-COMP:13674"/>
        <dbReference type="ChEBI" id="CHEBI:15378"/>
        <dbReference type="ChEBI" id="CHEBI:57856"/>
        <dbReference type="ChEBI" id="CHEBI:59789"/>
        <dbReference type="ChEBI" id="CHEBI:85452"/>
        <dbReference type="ChEBI" id="CHEBI:137933"/>
        <dbReference type="EC" id="2.1.1.113"/>
    </reaction>
</comment>
<evidence type="ECO:0000256" key="3">
    <source>
        <dbReference type="ARBA" id="ARBA00022679"/>
    </source>
</evidence>
<dbReference type="SUPFAM" id="SSF53335">
    <property type="entry name" value="S-adenosyl-L-methionine-dependent methyltransferases"/>
    <property type="match status" value="1"/>
</dbReference>
<name>A0A5R2ATL3_9LEPT</name>
<dbReference type="InterPro" id="IPR002941">
    <property type="entry name" value="DNA_methylase_N4/N6"/>
</dbReference>
<dbReference type="GO" id="GO:0008170">
    <property type="term" value="F:N-methyltransferase activity"/>
    <property type="evidence" value="ECO:0007669"/>
    <property type="project" value="InterPro"/>
</dbReference>
<keyword evidence="3 10" id="KW-0808">Transferase</keyword>
<evidence type="ECO:0000256" key="5">
    <source>
        <dbReference type="ARBA" id="ARBA00022747"/>
    </source>
</evidence>
<dbReference type="GO" id="GO:0015667">
    <property type="term" value="F:site-specific DNA-methyltransferase (cytosine-N4-specific) activity"/>
    <property type="evidence" value="ECO:0007669"/>
    <property type="project" value="UniProtKB-EC"/>
</dbReference>
<sequence length="342" mass="38397">MNISLFHGAARVVLKSGRKRGFIDSVVTSPPYFQKRKYLAENHPLRGFEIGRERSLSEYVEHLAGTFQDLIPWLKPTATIFVNIGDTFRNGCSLSVPWEFKRAMQARGFQFVQELPWIKSYSTDDGNVGSSRPESAKRRFTVGHEYVLLFVLDQKKYFLDKSKVSVPLSGVDPKNPQVHVALKSMGGNAVGNYGGVGKKKYIDHGAEDPSALKRRILSRKMDKMLSGDFTASRRAAWFIPTPNSTGENTAQGPERLFEICIQSGSPEKAVILDPFMGPGTVGRVCLRNGRSFVGIDIDESMVQEFRDYVMEAGAGKLQREKKGTFTHYFSNKVQERKWKSIA</sequence>
<organism evidence="10 11">
    <name type="scientific">Leptospira langatensis</name>
    <dbReference type="NCBI Taxonomy" id="2484983"/>
    <lineage>
        <taxon>Bacteria</taxon>
        <taxon>Pseudomonadati</taxon>
        <taxon>Spirochaetota</taxon>
        <taxon>Spirochaetia</taxon>
        <taxon>Leptospirales</taxon>
        <taxon>Leptospiraceae</taxon>
        <taxon>Leptospira</taxon>
    </lineage>
</organism>
<dbReference type="Gene3D" id="3.40.50.150">
    <property type="entry name" value="Vaccinia Virus protein VP39"/>
    <property type="match status" value="1"/>
</dbReference>
<dbReference type="Proteomes" id="UP000297946">
    <property type="component" value="Unassembled WGS sequence"/>
</dbReference>
<dbReference type="GO" id="GO:0003677">
    <property type="term" value="F:DNA binding"/>
    <property type="evidence" value="ECO:0007669"/>
    <property type="project" value="UniProtKB-KW"/>
</dbReference>
<dbReference type="RefSeq" id="WP_135698398.1">
    <property type="nucleotide sequence ID" value="NZ_RQER01000008.1"/>
</dbReference>
<dbReference type="InterPro" id="IPR029063">
    <property type="entry name" value="SAM-dependent_MTases_sf"/>
</dbReference>